<keyword evidence="1" id="KW-1133">Transmembrane helix</keyword>
<feature type="transmembrane region" description="Helical" evidence="1">
    <location>
        <begin position="632"/>
        <end position="651"/>
    </location>
</feature>
<proteinExistence type="predicted"/>
<dbReference type="EMBL" id="JAPZBO010000009">
    <property type="protein sequence ID" value="KAJ5302609.1"/>
    <property type="molecule type" value="Genomic_DNA"/>
</dbReference>
<dbReference type="Proteomes" id="UP001147746">
    <property type="component" value="Unassembled WGS sequence"/>
</dbReference>
<reference evidence="2" key="1">
    <citation type="submission" date="2022-12" db="EMBL/GenBank/DDBJ databases">
        <authorList>
            <person name="Petersen C."/>
        </authorList>
    </citation>
    <scope>NUCLEOTIDE SEQUENCE</scope>
    <source>
        <strain evidence="2">IBT 21472</strain>
    </source>
</reference>
<dbReference type="PANTHER" id="PTHR39142:SF1">
    <property type="entry name" value="AEL197CP"/>
    <property type="match status" value="1"/>
</dbReference>
<dbReference type="AlphaFoldDB" id="A0A9W9U0V9"/>
<evidence type="ECO:0000313" key="3">
    <source>
        <dbReference type="Proteomes" id="UP001147746"/>
    </source>
</evidence>
<dbReference type="GO" id="GO:0005262">
    <property type="term" value="F:calcium channel activity"/>
    <property type="evidence" value="ECO:0007669"/>
    <property type="project" value="InterPro"/>
</dbReference>
<dbReference type="InterPro" id="IPR024338">
    <property type="entry name" value="MID1/Yam8"/>
</dbReference>
<dbReference type="Pfam" id="PF12929">
    <property type="entry name" value="Mid1"/>
    <property type="match status" value="1"/>
</dbReference>
<protein>
    <submittedName>
        <fullName evidence="2">Uncharacterized protein</fullName>
    </submittedName>
</protein>
<keyword evidence="3" id="KW-1185">Reference proteome</keyword>
<dbReference type="GO" id="GO:0098703">
    <property type="term" value="P:calcium ion import across plasma membrane"/>
    <property type="evidence" value="ECO:0007669"/>
    <property type="project" value="InterPro"/>
</dbReference>
<organism evidence="2 3">
    <name type="scientific">Penicillium atrosanguineum</name>
    <dbReference type="NCBI Taxonomy" id="1132637"/>
    <lineage>
        <taxon>Eukaryota</taxon>
        <taxon>Fungi</taxon>
        <taxon>Dikarya</taxon>
        <taxon>Ascomycota</taxon>
        <taxon>Pezizomycotina</taxon>
        <taxon>Eurotiomycetes</taxon>
        <taxon>Eurotiomycetidae</taxon>
        <taxon>Eurotiales</taxon>
        <taxon>Aspergillaceae</taxon>
        <taxon>Penicillium</taxon>
    </lineage>
</organism>
<accession>A0A9W9U0V9</accession>
<comment type="caution">
    <text evidence="2">The sequence shown here is derived from an EMBL/GenBank/DDBJ whole genome shotgun (WGS) entry which is preliminary data.</text>
</comment>
<reference evidence="2" key="2">
    <citation type="journal article" date="2023" name="IMA Fungus">
        <title>Comparative genomic study of the Penicillium genus elucidates a diverse pangenome and 15 lateral gene transfer events.</title>
        <authorList>
            <person name="Petersen C."/>
            <person name="Sorensen T."/>
            <person name="Nielsen M.R."/>
            <person name="Sondergaard T.E."/>
            <person name="Sorensen J.L."/>
            <person name="Fitzpatrick D.A."/>
            <person name="Frisvad J.C."/>
            <person name="Nielsen K.L."/>
        </authorList>
    </citation>
    <scope>NUCLEOTIDE SEQUENCE</scope>
    <source>
        <strain evidence="2">IBT 21472</strain>
    </source>
</reference>
<gene>
    <name evidence="2" type="ORF">N7476_009408</name>
</gene>
<name>A0A9W9U0V9_9EURO</name>
<evidence type="ECO:0000256" key="1">
    <source>
        <dbReference type="SAM" id="Phobius"/>
    </source>
</evidence>
<keyword evidence="1" id="KW-0472">Membrane</keyword>
<sequence>MPLKVLHLGKGLQLVCDFAALPLANRLSMRLLSITLQYCLTATVITTFLLVLASLPTAHAQGDSIHGVGAETLNVGGPVVSDGAGLPFALDSFNGLELRDSVDENGESNGLDLVRRYPASGTSLANNDFQSATINAGATQYWYITSSVVNGKHGVAGKGLPANLSSRSLDESTEIEHDLRKRNLEKRSTTLYLSLTTCSKPTTNSTADSGSFPQLEVYVSVSEGLEEPGPGKNDSLQNKTTASGGYVGIAFDADSDVYIGVTAPNSTAYSGSYNYQIAASIDAFFHSVDDDDPFLYFVDADHSAALLVTDNLTQSDPGSTNYEQWMNITPPYTMFAHNINNTALAGLERSFCALDDLSQVGRISNSVEVGMTSRGLGNQPKEQFYITGLNRSSTYDGILAMVGNSTLSGNGVIGGGGKVWMPMNFTTKADDNCAVLFNLTFCSEVAYAVPSNPKLNVSALRDIYDKNAQTYYTNFNYSLQQIQCDTDQESMFSLTVGCEDCARAYKQWLCSVRIPRCADYSNNASYLMVRNAGQDFINGTSLPAESPYRQSVATNSSRNQLIDTEIKPGPYKEILPCLDVCHTLVKDCPMSLGFGCPTGSWANSSYGYRDANGDITCSYLGAAYYLNIGAKMGVWGSVYLLVGIWGLWWSLW</sequence>
<dbReference type="PANTHER" id="PTHR39142">
    <property type="entry name" value="MID1P"/>
    <property type="match status" value="1"/>
</dbReference>
<keyword evidence="1" id="KW-0812">Transmembrane</keyword>
<evidence type="ECO:0000313" key="2">
    <source>
        <dbReference type="EMBL" id="KAJ5302609.1"/>
    </source>
</evidence>